<reference evidence="1 2" key="1">
    <citation type="submission" date="2018-05" db="EMBL/GenBank/DDBJ databases">
        <title>Genomic Encyclopedia of Type Strains, Phase IV (KMG-IV): sequencing the most valuable type-strain genomes for metagenomic binning, comparative biology and taxonomic classification.</title>
        <authorList>
            <person name="Goeker M."/>
        </authorList>
    </citation>
    <scope>NUCLEOTIDE SEQUENCE [LARGE SCALE GENOMIC DNA]</scope>
    <source>
        <strain evidence="1 2">DSM 28816</strain>
    </source>
</reference>
<dbReference type="Pfam" id="PF04463">
    <property type="entry name" value="2-thiour_desulf"/>
    <property type="match status" value="1"/>
</dbReference>
<dbReference type="PANTHER" id="PTHR30087">
    <property type="entry name" value="INNER MEMBRANE PROTEIN"/>
    <property type="match status" value="1"/>
</dbReference>
<dbReference type="RefSeq" id="WP_110290868.1">
    <property type="nucleotide sequence ID" value="NZ_QICS01000003.1"/>
</dbReference>
<dbReference type="InterPro" id="IPR007553">
    <property type="entry name" value="2-thiour_desulf"/>
</dbReference>
<gene>
    <name evidence="1" type="ORF">C8E03_103322</name>
</gene>
<evidence type="ECO:0000313" key="1">
    <source>
        <dbReference type="EMBL" id="PXV91758.1"/>
    </source>
</evidence>
<proteinExistence type="predicted"/>
<dbReference type="AlphaFoldDB" id="A0A318EU21"/>
<name>A0A318EU21_9FIRM</name>
<evidence type="ECO:0000313" key="2">
    <source>
        <dbReference type="Proteomes" id="UP000247523"/>
    </source>
</evidence>
<comment type="caution">
    <text evidence="1">The sequence shown here is derived from an EMBL/GenBank/DDBJ whole genome shotgun (WGS) entry which is preliminary data.</text>
</comment>
<accession>A0A318EU21</accession>
<dbReference type="PANTHER" id="PTHR30087:SF1">
    <property type="entry name" value="HYPOTHETICAL CYTOSOLIC PROTEIN"/>
    <property type="match status" value="1"/>
</dbReference>
<dbReference type="EMBL" id="QICS01000003">
    <property type="protein sequence ID" value="PXV91758.1"/>
    <property type="molecule type" value="Genomic_DNA"/>
</dbReference>
<dbReference type="Proteomes" id="UP000247523">
    <property type="component" value="Unassembled WGS sequence"/>
</dbReference>
<organism evidence="1 2">
    <name type="scientific">Lachnotalea glycerini</name>
    <dbReference type="NCBI Taxonomy" id="1763509"/>
    <lineage>
        <taxon>Bacteria</taxon>
        <taxon>Bacillati</taxon>
        <taxon>Bacillota</taxon>
        <taxon>Clostridia</taxon>
        <taxon>Lachnospirales</taxon>
        <taxon>Lachnospiraceae</taxon>
        <taxon>Lachnotalea</taxon>
    </lineage>
</organism>
<protein>
    <submittedName>
        <fullName evidence="1">Uncharacterized protein YbbK (DUF523 family)</fullName>
    </submittedName>
</protein>
<sequence>MNILVSACLLGIQCRYDGSGVMQEHIEGLKKEHNLIPVCPEIYGGLATPREAAERVGNRILTHSGKDVTKNYERGAKEILKLAKMLDCKYAILKERSPSCGMGKIYDGTFSGNLTDGNGVLAELLIKNGIQVVGETEYSKI</sequence>